<gene>
    <name evidence="4" type="ORF">M408DRAFT_177493</name>
</gene>
<dbReference type="GO" id="GO:0005737">
    <property type="term" value="C:cytoplasm"/>
    <property type="evidence" value="ECO:0007669"/>
    <property type="project" value="TreeGrafter"/>
</dbReference>
<dbReference type="EMBL" id="KN824303">
    <property type="protein sequence ID" value="KIM26776.1"/>
    <property type="molecule type" value="Genomic_DNA"/>
</dbReference>
<feature type="region of interest" description="Disordered" evidence="2">
    <location>
        <begin position="281"/>
        <end position="307"/>
    </location>
</feature>
<dbReference type="PANTHER" id="PTHR43187">
    <property type="entry name" value="GLUTAMINE AMIDOTRANSFERASE DUG3-RELATED"/>
    <property type="match status" value="1"/>
</dbReference>
<feature type="domain" description="Glutamine amidotransferase type-2" evidence="3">
    <location>
        <begin position="2"/>
        <end position="347"/>
    </location>
</feature>
<dbReference type="GO" id="GO:0061672">
    <property type="term" value="C:glutathione hydrolase complex"/>
    <property type="evidence" value="ECO:0007669"/>
    <property type="project" value="TreeGrafter"/>
</dbReference>
<sequence>MCRLFAYIGHEEALLEDVLVNPAHAIIRQVHDHYLPGLIPHGPEIPPKDVKAARKQADEQNKFFNIDGFGVAFYTNNSSEFTKTVTGPRPATYKSIAPAITDPTFLSLCANISSRAIVAHVRATSLSPVVVTNCHPFTFGRHTFAHNGYVSLFDKVRRELSLLIKEEYFASMRGTTDSEHIAALYMTHLDASSGDKGNAAERPFGVTEMRDALARAIKDVQDIQESTLTSEELTQAANSLNLVATDGEKLVAVRWRNHPSEQPPSLYVSTTAGITLNRKYPTHLEDSDPKEAVKGGSKHHLEQRKLGVEKEEHGLHIIVASEPTTFRPHEWTLLDKNHGKPFNLTGV</sequence>
<dbReference type="STRING" id="933852.A0A0C3B5M2"/>
<protein>
    <recommendedName>
        <fullName evidence="3">Glutamine amidotransferase type-2 domain-containing protein</fullName>
    </recommendedName>
</protein>
<proteinExistence type="predicted"/>
<dbReference type="InterPro" id="IPR017932">
    <property type="entry name" value="GATase_2_dom"/>
</dbReference>
<dbReference type="PANTHER" id="PTHR43187:SF1">
    <property type="entry name" value="GLUTAMINE AMIDOTRANSFERASE DUG3-RELATED"/>
    <property type="match status" value="1"/>
</dbReference>
<evidence type="ECO:0000313" key="4">
    <source>
        <dbReference type="EMBL" id="KIM26776.1"/>
    </source>
</evidence>
<dbReference type="Proteomes" id="UP000054097">
    <property type="component" value="Unassembled WGS sequence"/>
</dbReference>
<evidence type="ECO:0000313" key="5">
    <source>
        <dbReference type="Proteomes" id="UP000054097"/>
    </source>
</evidence>
<reference evidence="4 5" key="1">
    <citation type="submission" date="2014-04" db="EMBL/GenBank/DDBJ databases">
        <authorList>
            <consortium name="DOE Joint Genome Institute"/>
            <person name="Kuo A."/>
            <person name="Zuccaro A."/>
            <person name="Kohler A."/>
            <person name="Nagy L.G."/>
            <person name="Floudas D."/>
            <person name="Copeland A."/>
            <person name="Barry K.W."/>
            <person name="Cichocki N."/>
            <person name="Veneault-Fourrey C."/>
            <person name="LaButti K."/>
            <person name="Lindquist E.A."/>
            <person name="Lipzen A."/>
            <person name="Lundell T."/>
            <person name="Morin E."/>
            <person name="Murat C."/>
            <person name="Sun H."/>
            <person name="Tunlid A."/>
            <person name="Henrissat B."/>
            <person name="Grigoriev I.V."/>
            <person name="Hibbett D.S."/>
            <person name="Martin F."/>
            <person name="Nordberg H.P."/>
            <person name="Cantor M.N."/>
            <person name="Hua S.X."/>
        </authorList>
    </citation>
    <scope>NUCLEOTIDE SEQUENCE [LARGE SCALE GENOMIC DNA]</scope>
    <source>
        <strain evidence="4 5">MAFF 305830</strain>
    </source>
</reference>
<keyword evidence="5" id="KW-1185">Reference proteome</keyword>
<dbReference type="PROSITE" id="PS51278">
    <property type="entry name" value="GATASE_TYPE_2"/>
    <property type="match status" value="1"/>
</dbReference>
<accession>A0A0C3B5M2</accession>
<dbReference type="GO" id="GO:0006751">
    <property type="term" value="P:glutathione catabolic process"/>
    <property type="evidence" value="ECO:0007669"/>
    <property type="project" value="TreeGrafter"/>
</dbReference>
<dbReference type="InterPro" id="IPR026869">
    <property type="entry name" value="EgtC-like"/>
</dbReference>
<name>A0A0C3B5M2_SERVB</name>
<evidence type="ECO:0000259" key="3">
    <source>
        <dbReference type="PROSITE" id="PS51278"/>
    </source>
</evidence>
<dbReference type="Pfam" id="PF13230">
    <property type="entry name" value="GATase_4"/>
    <property type="match status" value="1"/>
</dbReference>
<dbReference type="HOGENOM" id="CLU_042555_1_1_1"/>
<dbReference type="InterPro" id="IPR052373">
    <property type="entry name" value="Gamma-glu_amide_hydrolase"/>
</dbReference>
<dbReference type="InterPro" id="IPR029055">
    <property type="entry name" value="Ntn_hydrolases_N"/>
</dbReference>
<organism evidence="4 5">
    <name type="scientific">Serendipita vermifera MAFF 305830</name>
    <dbReference type="NCBI Taxonomy" id="933852"/>
    <lineage>
        <taxon>Eukaryota</taxon>
        <taxon>Fungi</taxon>
        <taxon>Dikarya</taxon>
        <taxon>Basidiomycota</taxon>
        <taxon>Agaricomycotina</taxon>
        <taxon>Agaricomycetes</taxon>
        <taxon>Sebacinales</taxon>
        <taxon>Serendipitaceae</taxon>
        <taxon>Serendipita</taxon>
    </lineage>
</organism>
<feature type="compositionally biased region" description="Basic and acidic residues" evidence="2">
    <location>
        <begin position="282"/>
        <end position="307"/>
    </location>
</feature>
<dbReference type="GO" id="GO:0008242">
    <property type="term" value="F:omega peptidase activity"/>
    <property type="evidence" value="ECO:0007669"/>
    <property type="project" value="TreeGrafter"/>
</dbReference>
<dbReference type="CDD" id="cd01908">
    <property type="entry name" value="YafJ"/>
    <property type="match status" value="1"/>
</dbReference>
<dbReference type="AlphaFoldDB" id="A0A0C3B5M2"/>
<dbReference type="SUPFAM" id="SSF56235">
    <property type="entry name" value="N-terminal nucleophile aminohydrolases (Ntn hydrolases)"/>
    <property type="match status" value="1"/>
</dbReference>
<dbReference type="OrthoDB" id="444432at2759"/>
<keyword evidence="1" id="KW-0315">Glutamine amidotransferase</keyword>
<evidence type="ECO:0000256" key="2">
    <source>
        <dbReference type="SAM" id="MobiDB-lite"/>
    </source>
</evidence>
<dbReference type="Gene3D" id="3.60.20.10">
    <property type="entry name" value="Glutamine Phosphoribosylpyrophosphate, subunit 1, domain 1"/>
    <property type="match status" value="1"/>
</dbReference>
<evidence type="ECO:0000256" key="1">
    <source>
        <dbReference type="ARBA" id="ARBA00022962"/>
    </source>
</evidence>
<reference evidence="5" key="2">
    <citation type="submission" date="2015-01" db="EMBL/GenBank/DDBJ databases">
        <title>Evolutionary Origins and Diversification of the Mycorrhizal Mutualists.</title>
        <authorList>
            <consortium name="DOE Joint Genome Institute"/>
            <consortium name="Mycorrhizal Genomics Consortium"/>
            <person name="Kohler A."/>
            <person name="Kuo A."/>
            <person name="Nagy L.G."/>
            <person name="Floudas D."/>
            <person name="Copeland A."/>
            <person name="Barry K.W."/>
            <person name="Cichocki N."/>
            <person name="Veneault-Fourrey C."/>
            <person name="LaButti K."/>
            <person name="Lindquist E.A."/>
            <person name="Lipzen A."/>
            <person name="Lundell T."/>
            <person name="Morin E."/>
            <person name="Murat C."/>
            <person name="Riley R."/>
            <person name="Ohm R."/>
            <person name="Sun H."/>
            <person name="Tunlid A."/>
            <person name="Henrissat B."/>
            <person name="Grigoriev I.V."/>
            <person name="Hibbett D.S."/>
            <person name="Martin F."/>
        </authorList>
    </citation>
    <scope>NUCLEOTIDE SEQUENCE [LARGE SCALE GENOMIC DNA]</scope>
    <source>
        <strain evidence="5">MAFF 305830</strain>
    </source>
</reference>